<organism evidence="10 11">
    <name type="scientific">Marivita hallyeonensis</name>
    <dbReference type="NCBI Taxonomy" id="996342"/>
    <lineage>
        <taxon>Bacteria</taxon>
        <taxon>Pseudomonadati</taxon>
        <taxon>Pseudomonadota</taxon>
        <taxon>Alphaproteobacteria</taxon>
        <taxon>Rhodobacterales</taxon>
        <taxon>Roseobacteraceae</taxon>
        <taxon>Marivita</taxon>
    </lineage>
</organism>
<dbReference type="RefSeq" id="WP_072776458.1">
    <property type="nucleotide sequence ID" value="NZ_FQXC01000001.1"/>
</dbReference>
<sequence length="469" mass="50322">MAKSKTLKAVALACGLAWTAVSAQAETLADAMIGAYNTSGLLEQNRAVLRAADEDVAQAVAALRPIVNWSADATRQFGTTRSPQSNNEILPTVSNTVSANISAQLTVFDHGANQLAIDTAKEAVLGTRQTLVGVEQQVLLSAVEAFMEVQRALENVALRENNVRLITQELRAARERFEVGEVTRTDTSLAEARLAQARSQLAAAEGQLAIAREAYLAVVGRLPGALQTPRSLPNLPGSVDAAKAVAVREHPQVRSLQHQVAASELNILRAEAAMKPTVRLTGRLSVTEDFDTDRFTRGGTVGIEAGGPIYQGGRLTSLVRQAMANRDASRGQLHQVVDQVSQNVGNAYAQLRIAQASLEASDRQVRAATVAFRGVREEAALGARTTLDVLNAEQELLDARSLRISAQVDQYIAAYRVLSSMGRLTASGLGLPVQQYDPVSYYNLVKDSPIEKSKQGQQLDRVLKSLGKN</sequence>
<evidence type="ECO:0000256" key="8">
    <source>
        <dbReference type="SAM" id="Coils"/>
    </source>
</evidence>
<evidence type="ECO:0000256" key="4">
    <source>
        <dbReference type="ARBA" id="ARBA00022452"/>
    </source>
</evidence>
<feature type="chain" id="PRO_5012454747" evidence="9">
    <location>
        <begin position="26"/>
        <end position="469"/>
    </location>
</feature>
<dbReference type="SUPFAM" id="SSF56954">
    <property type="entry name" value="Outer membrane efflux proteins (OEP)"/>
    <property type="match status" value="1"/>
</dbReference>
<dbReference type="NCBIfam" id="TIGR01844">
    <property type="entry name" value="type_I_sec_TolC"/>
    <property type="match status" value="1"/>
</dbReference>
<dbReference type="InterPro" id="IPR051906">
    <property type="entry name" value="TolC-like"/>
</dbReference>
<keyword evidence="3" id="KW-0813">Transport</keyword>
<evidence type="ECO:0000256" key="6">
    <source>
        <dbReference type="ARBA" id="ARBA00023136"/>
    </source>
</evidence>
<dbReference type="Gene3D" id="1.20.1600.10">
    <property type="entry name" value="Outer membrane efflux proteins (OEP)"/>
    <property type="match status" value="1"/>
</dbReference>
<evidence type="ECO:0000256" key="5">
    <source>
        <dbReference type="ARBA" id="ARBA00022692"/>
    </source>
</evidence>
<accession>A0A1M5P1G5</accession>
<keyword evidence="8" id="KW-0175">Coiled coil</keyword>
<evidence type="ECO:0000256" key="1">
    <source>
        <dbReference type="ARBA" id="ARBA00004442"/>
    </source>
</evidence>
<keyword evidence="4" id="KW-1134">Transmembrane beta strand</keyword>
<dbReference type="InterPro" id="IPR010130">
    <property type="entry name" value="T1SS_OMP_TolC"/>
</dbReference>
<name>A0A1M5P1G5_9RHOB</name>
<keyword evidence="6" id="KW-0472">Membrane</keyword>
<dbReference type="STRING" id="996342.SAMN05443551_1124"/>
<evidence type="ECO:0000256" key="7">
    <source>
        <dbReference type="ARBA" id="ARBA00023237"/>
    </source>
</evidence>
<comment type="similarity">
    <text evidence="2">Belongs to the outer membrane factor (OMF) (TC 1.B.17) family.</text>
</comment>
<keyword evidence="5" id="KW-0812">Transmembrane</keyword>
<keyword evidence="11" id="KW-1185">Reference proteome</keyword>
<dbReference type="PANTHER" id="PTHR30026:SF22">
    <property type="entry name" value="OUTER MEMBRANE EFFLUX PROTEIN"/>
    <property type="match status" value="1"/>
</dbReference>
<dbReference type="GO" id="GO:0009279">
    <property type="term" value="C:cell outer membrane"/>
    <property type="evidence" value="ECO:0007669"/>
    <property type="project" value="UniProtKB-SubCell"/>
</dbReference>
<feature type="coiled-coil region" evidence="8">
    <location>
        <begin position="187"/>
        <end position="214"/>
    </location>
</feature>
<dbReference type="EMBL" id="FQXC01000001">
    <property type="protein sequence ID" value="SHG95656.1"/>
    <property type="molecule type" value="Genomic_DNA"/>
</dbReference>
<feature type="signal peptide" evidence="9">
    <location>
        <begin position="1"/>
        <end position="25"/>
    </location>
</feature>
<dbReference type="PANTHER" id="PTHR30026">
    <property type="entry name" value="OUTER MEMBRANE PROTEIN TOLC"/>
    <property type="match status" value="1"/>
</dbReference>
<evidence type="ECO:0000256" key="2">
    <source>
        <dbReference type="ARBA" id="ARBA00007613"/>
    </source>
</evidence>
<reference evidence="10 11" key="1">
    <citation type="submission" date="2016-11" db="EMBL/GenBank/DDBJ databases">
        <authorList>
            <person name="Jaros S."/>
            <person name="Januszkiewicz K."/>
            <person name="Wedrychowicz H."/>
        </authorList>
    </citation>
    <scope>NUCLEOTIDE SEQUENCE [LARGE SCALE GENOMIC DNA]</scope>
    <source>
        <strain evidence="10 11">DSM 29431</strain>
    </source>
</reference>
<comment type="subcellular location">
    <subcellularLocation>
        <location evidence="1">Cell outer membrane</location>
    </subcellularLocation>
</comment>
<dbReference type="InterPro" id="IPR003423">
    <property type="entry name" value="OMP_efflux"/>
</dbReference>
<proteinExistence type="inferred from homology"/>
<dbReference type="GO" id="GO:1990281">
    <property type="term" value="C:efflux pump complex"/>
    <property type="evidence" value="ECO:0007669"/>
    <property type="project" value="TreeGrafter"/>
</dbReference>
<dbReference type="AlphaFoldDB" id="A0A1M5P1G5"/>
<gene>
    <name evidence="10" type="ORF">SAMN05443551_1124</name>
</gene>
<dbReference type="Proteomes" id="UP000184221">
    <property type="component" value="Unassembled WGS sequence"/>
</dbReference>
<protein>
    <submittedName>
        <fullName evidence="10">Outer membrane protein</fullName>
    </submittedName>
</protein>
<dbReference type="GO" id="GO:0015288">
    <property type="term" value="F:porin activity"/>
    <property type="evidence" value="ECO:0007669"/>
    <property type="project" value="TreeGrafter"/>
</dbReference>
<keyword evidence="7" id="KW-0998">Cell outer membrane</keyword>
<keyword evidence="9" id="KW-0732">Signal</keyword>
<evidence type="ECO:0000313" key="11">
    <source>
        <dbReference type="Proteomes" id="UP000184221"/>
    </source>
</evidence>
<evidence type="ECO:0000313" key="10">
    <source>
        <dbReference type="EMBL" id="SHG95656.1"/>
    </source>
</evidence>
<evidence type="ECO:0000256" key="9">
    <source>
        <dbReference type="SAM" id="SignalP"/>
    </source>
</evidence>
<evidence type="ECO:0000256" key="3">
    <source>
        <dbReference type="ARBA" id="ARBA00022448"/>
    </source>
</evidence>
<dbReference type="OrthoDB" id="9789368at2"/>
<dbReference type="GO" id="GO:0015562">
    <property type="term" value="F:efflux transmembrane transporter activity"/>
    <property type="evidence" value="ECO:0007669"/>
    <property type="project" value="InterPro"/>
</dbReference>
<dbReference type="Pfam" id="PF02321">
    <property type="entry name" value="OEP"/>
    <property type="match status" value="2"/>
</dbReference>